<organism evidence="2 3">
    <name type="scientific">Hirundo rustica rustica</name>
    <dbReference type="NCBI Taxonomy" id="333673"/>
    <lineage>
        <taxon>Eukaryota</taxon>
        <taxon>Metazoa</taxon>
        <taxon>Chordata</taxon>
        <taxon>Craniata</taxon>
        <taxon>Vertebrata</taxon>
        <taxon>Euteleostomi</taxon>
        <taxon>Archelosauria</taxon>
        <taxon>Archosauria</taxon>
        <taxon>Dinosauria</taxon>
        <taxon>Saurischia</taxon>
        <taxon>Theropoda</taxon>
        <taxon>Coelurosauria</taxon>
        <taxon>Aves</taxon>
        <taxon>Neognathae</taxon>
        <taxon>Neoaves</taxon>
        <taxon>Telluraves</taxon>
        <taxon>Australaves</taxon>
        <taxon>Passeriformes</taxon>
        <taxon>Sylvioidea</taxon>
        <taxon>Hirundinidae</taxon>
        <taxon>Hirundo</taxon>
    </lineage>
</organism>
<dbReference type="EMBL" id="QRBI01000095">
    <property type="protein sequence ID" value="RMC19408.1"/>
    <property type="molecule type" value="Genomic_DNA"/>
</dbReference>
<sequence length="115" mass="12716">MGPVGPRSPGLSPRDGQSSPALPCSCDFQAERRRVEGKSPADLRCSRGETAVLQRSHGHCRPGQIEPFPGNMKLPRPNPSLCERIERDRVDVEKAPHEVSEARVKELIKIIGKRD</sequence>
<accession>A0A3M0L1S2</accession>
<evidence type="ECO:0000256" key="1">
    <source>
        <dbReference type="SAM" id="MobiDB-lite"/>
    </source>
</evidence>
<feature type="region of interest" description="Disordered" evidence="1">
    <location>
        <begin position="1"/>
        <end position="24"/>
    </location>
</feature>
<reference evidence="2 3" key="1">
    <citation type="submission" date="2018-07" db="EMBL/GenBank/DDBJ databases">
        <title>A high quality draft genome assembly of the barn swallow (H. rustica rustica).</title>
        <authorList>
            <person name="Formenti G."/>
            <person name="Chiara M."/>
            <person name="Poveda L."/>
            <person name="Francoijs K.-J."/>
            <person name="Bonisoli-Alquati A."/>
            <person name="Canova L."/>
            <person name="Gianfranceschi L."/>
            <person name="Horner D.S."/>
            <person name="Saino N."/>
        </authorList>
    </citation>
    <scope>NUCLEOTIDE SEQUENCE [LARGE SCALE GENOMIC DNA]</scope>
    <source>
        <strain evidence="2">Chelidonia</strain>
        <tissue evidence="2">Blood</tissue>
    </source>
</reference>
<name>A0A3M0L1S2_HIRRU</name>
<dbReference type="Proteomes" id="UP000269221">
    <property type="component" value="Unassembled WGS sequence"/>
</dbReference>
<gene>
    <name evidence="2" type="ORF">DUI87_04018</name>
</gene>
<protein>
    <submittedName>
        <fullName evidence="2">Uncharacterized protein</fullName>
    </submittedName>
</protein>
<proteinExistence type="predicted"/>
<evidence type="ECO:0000313" key="2">
    <source>
        <dbReference type="EMBL" id="RMC19408.1"/>
    </source>
</evidence>
<feature type="region of interest" description="Disordered" evidence="1">
    <location>
        <begin position="56"/>
        <end position="77"/>
    </location>
</feature>
<comment type="caution">
    <text evidence="2">The sequence shown here is derived from an EMBL/GenBank/DDBJ whole genome shotgun (WGS) entry which is preliminary data.</text>
</comment>
<dbReference type="AlphaFoldDB" id="A0A3M0L1S2"/>
<keyword evidence="3" id="KW-1185">Reference proteome</keyword>
<evidence type="ECO:0000313" key="3">
    <source>
        <dbReference type="Proteomes" id="UP000269221"/>
    </source>
</evidence>